<dbReference type="InterPro" id="IPR012348">
    <property type="entry name" value="RNR-like"/>
</dbReference>
<dbReference type="AlphaFoldDB" id="A0A502GUP7"/>
<accession>A0A502GUP7</accession>
<evidence type="ECO:0000313" key="1">
    <source>
        <dbReference type="EMBL" id="TPG65671.1"/>
    </source>
</evidence>
<name>A0A502GUP7_9PSED</name>
<dbReference type="Pfam" id="PF11583">
    <property type="entry name" value="AurF"/>
    <property type="match status" value="1"/>
</dbReference>
<dbReference type="GO" id="GO:0016491">
    <property type="term" value="F:oxidoreductase activity"/>
    <property type="evidence" value="ECO:0007669"/>
    <property type="project" value="InterPro"/>
</dbReference>
<organism evidence="1 2">
    <name type="scientific">Pseudomonas arsenicoxydans</name>
    <dbReference type="NCBI Taxonomy" id="702115"/>
    <lineage>
        <taxon>Bacteria</taxon>
        <taxon>Pseudomonadati</taxon>
        <taxon>Pseudomonadota</taxon>
        <taxon>Gammaproteobacteria</taxon>
        <taxon>Pseudomonadales</taxon>
        <taxon>Pseudomonadaceae</taxon>
        <taxon>Pseudomonas</taxon>
    </lineage>
</organism>
<dbReference type="Gene3D" id="1.10.620.20">
    <property type="entry name" value="Ribonucleotide Reductase, subunit A"/>
    <property type="match status" value="1"/>
</dbReference>
<dbReference type="Proteomes" id="UP000317933">
    <property type="component" value="Unassembled WGS sequence"/>
</dbReference>
<dbReference type="SUPFAM" id="SSF47240">
    <property type="entry name" value="Ferritin-like"/>
    <property type="match status" value="1"/>
</dbReference>
<sequence length="331" mass="37651">MQTEHAQIQILDDSQPIKWSFSVEAYMSQTYDFSDDNLNALYQKTKAGQWDVNTDIDWSYELNPDNPLGMPDGTLLIYGTDIWNKMDEKNRAEIRHHSQGWTLSQVLHGEQAALICAAKLAVAEESLSARLCAAGQIIDEARHIEAFGRLVNNKLPISYPMSKALKGLLEDTITSNKLDMTNLGMQVLVEGIALSLFQSMVAYTKDPFIKDLMTRIQRDEARHFAIGRITLGRVYKEMTATERKEREEFVIQGAYTLYEHLCADDIWEPMGLSKKECSHLVRNSEVANSMRRSIFRRLVPSIREMGLLTPRVSDAFEKLKVLDYAAMPLPV</sequence>
<dbReference type="EMBL" id="RCZE01000027">
    <property type="protein sequence ID" value="TPG65671.1"/>
    <property type="molecule type" value="Genomic_DNA"/>
</dbReference>
<gene>
    <name evidence="1" type="ORF">EAH78_31700</name>
</gene>
<dbReference type="InterPro" id="IPR025859">
    <property type="entry name" value="AurF/CmlI"/>
</dbReference>
<protein>
    <submittedName>
        <fullName evidence="1">Ferritin-like domain-containing protein</fullName>
    </submittedName>
</protein>
<dbReference type="CDD" id="cd00657">
    <property type="entry name" value="Ferritin_like"/>
    <property type="match status" value="1"/>
</dbReference>
<reference evidence="1 2" key="1">
    <citation type="journal article" date="2019" name="Environ. Microbiol.">
        <title>Species interactions and distinct microbial communities in high Arctic permafrost affected cryosols are associated with the CH4 and CO2 gas fluxes.</title>
        <authorList>
            <person name="Altshuler I."/>
            <person name="Hamel J."/>
            <person name="Turney S."/>
            <person name="Magnuson E."/>
            <person name="Levesque R."/>
            <person name="Greer C."/>
            <person name="Whyte L.G."/>
        </authorList>
    </citation>
    <scope>NUCLEOTIDE SEQUENCE [LARGE SCALE GENOMIC DNA]</scope>
    <source>
        <strain evidence="1 2">E3</strain>
    </source>
</reference>
<dbReference type="InterPro" id="IPR009078">
    <property type="entry name" value="Ferritin-like_SF"/>
</dbReference>
<dbReference type="RefSeq" id="WP_140672231.1">
    <property type="nucleotide sequence ID" value="NZ_RCZE01000027.1"/>
</dbReference>
<evidence type="ECO:0000313" key="2">
    <source>
        <dbReference type="Proteomes" id="UP000317933"/>
    </source>
</evidence>
<comment type="caution">
    <text evidence="1">The sequence shown here is derived from an EMBL/GenBank/DDBJ whole genome shotgun (WGS) entry which is preliminary data.</text>
</comment>
<proteinExistence type="predicted"/>